<dbReference type="OrthoDB" id="1694746at2759"/>
<evidence type="ECO:0000313" key="14">
    <source>
        <dbReference type="Proteomes" id="UP000516437"/>
    </source>
</evidence>
<evidence type="ECO:0000256" key="8">
    <source>
        <dbReference type="ARBA" id="ARBA00023180"/>
    </source>
</evidence>
<evidence type="ECO:0000256" key="1">
    <source>
        <dbReference type="ARBA" id="ARBA00004609"/>
    </source>
</evidence>
<dbReference type="Pfam" id="PF02469">
    <property type="entry name" value="Fasciclin"/>
    <property type="match status" value="2"/>
</dbReference>
<feature type="region of interest" description="Disordered" evidence="10">
    <location>
        <begin position="211"/>
        <end position="299"/>
    </location>
</feature>
<comment type="subcellular location">
    <subcellularLocation>
        <location evidence="1">Cell membrane</location>
        <topology evidence="1">Lipid-anchor</topology>
        <topology evidence="1">GPI-anchor</topology>
    </subcellularLocation>
</comment>
<comment type="function">
    <text evidence="9">May be a cell surface adhesion protein.</text>
</comment>
<comment type="caution">
    <text evidence="13">The sequence shown here is derived from an EMBL/GenBank/DDBJ whole genome shotgun (WGS) entry which is preliminary data.</text>
</comment>
<dbReference type="SUPFAM" id="SSF82153">
    <property type="entry name" value="FAS1 domain"/>
    <property type="match status" value="2"/>
</dbReference>
<evidence type="ECO:0000256" key="7">
    <source>
        <dbReference type="ARBA" id="ARBA00023136"/>
    </source>
</evidence>
<dbReference type="AlphaFoldDB" id="A0A6A1WM99"/>
<dbReference type="InterPro" id="IPR036378">
    <property type="entry name" value="FAS1_dom_sf"/>
</dbReference>
<dbReference type="Gene3D" id="2.30.180.10">
    <property type="entry name" value="FAS1 domain"/>
    <property type="match status" value="2"/>
</dbReference>
<protein>
    <submittedName>
        <fullName evidence="13">Fasciclin-like arabinogalactan protein 12</fullName>
    </submittedName>
</protein>
<evidence type="ECO:0000256" key="11">
    <source>
        <dbReference type="SAM" id="SignalP"/>
    </source>
</evidence>
<evidence type="ECO:0000256" key="2">
    <source>
        <dbReference type="ARBA" id="ARBA00007843"/>
    </source>
</evidence>
<evidence type="ECO:0000256" key="3">
    <source>
        <dbReference type="ARBA" id="ARBA00022475"/>
    </source>
</evidence>
<gene>
    <name evidence="13" type="ORF">CJ030_MR1G014152</name>
</gene>
<evidence type="ECO:0000256" key="9">
    <source>
        <dbReference type="ARBA" id="ARBA00024686"/>
    </source>
</evidence>
<keyword evidence="4" id="KW-0336">GPI-anchor</keyword>
<dbReference type="GO" id="GO:0005886">
    <property type="term" value="C:plasma membrane"/>
    <property type="evidence" value="ECO:0007669"/>
    <property type="project" value="UniProtKB-SubCell"/>
</dbReference>
<dbReference type="PANTHER" id="PTHR32077">
    <property type="entry name" value="FASCICLIN-LIKE ARABINOGALACTAN PROTEIN"/>
    <property type="match status" value="1"/>
</dbReference>
<feature type="compositionally biased region" description="Pro residues" evidence="10">
    <location>
        <begin position="269"/>
        <end position="286"/>
    </location>
</feature>
<feature type="domain" description="FAS1" evidence="12">
    <location>
        <begin position="56"/>
        <end position="200"/>
    </location>
</feature>
<proteinExistence type="inferred from homology"/>
<dbReference type="EMBL" id="RXIC02000019">
    <property type="protein sequence ID" value="KAB1226445.1"/>
    <property type="molecule type" value="Genomic_DNA"/>
</dbReference>
<dbReference type="FunFam" id="2.30.180.10:FF:000006">
    <property type="entry name" value="Fasciclin-like arabinogalactan protein 11"/>
    <property type="match status" value="2"/>
</dbReference>
<keyword evidence="8" id="KW-0325">Glycoprotein</keyword>
<evidence type="ECO:0000256" key="10">
    <source>
        <dbReference type="SAM" id="MobiDB-lite"/>
    </source>
</evidence>
<evidence type="ECO:0000256" key="6">
    <source>
        <dbReference type="ARBA" id="ARBA00022974"/>
    </source>
</evidence>
<dbReference type="InterPro" id="IPR045003">
    <property type="entry name" value="FLA_A"/>
</dbReference>
<feature type="compositionally biased region" description="Low complexity" evidence="10">
    <location>
        <begin position="229"/>
        <end position="252"/>
    </location>
</feature>
<evidence type="ECO:0000256" key="5">
    <source>
        <dbReference type="ARBA" id="ARBA00022729"/>
    </source>
</evidence>
<keyword evidence="4" id="KW-0449">Lipoprotein</keyword>
<feature type="compositionally biased region" description="Pro residues" evidence="10">
    <location>
        <begin position="211"/>
        <end position="220"/>
    </location>
</feature>
<dbReference type="GO" id="GO:0009834">
    <property type="term" value="P:plant-type secondary cell wall biogenesis"/>
    <property type="evidence" value="ECO:0007669"/>
    <property type="project" value="UniProtKB-ARBA"/>
</dbReference>
<dbReference type="SMART" id="SM00554">
    <property type="entry name" value="FAS1"/>
    <property type="match status" value="2"/>
</dbReference>
<keyword evidence="7" id="KW-0472">Membrane</keyword>
<dbReference type="GO" id="GO:0098552">
    <property type="term" value="C:side of membrane"/>
    <property type="evidence" value="ECO:0007669"/>
    <property type="project" value="UniProtKB-KW"/>
</dbReference>
<evidence type="ECO:0000256" key="4">
    <source>
        <dbReference type="ARBA" id="ARBA00022622"/>
    </source>
</evidence>
<comment type="similarity">
    <text evidence="2">Belongs to the fasciclin-like AGP family.</text>
</comment>
<keyword evidence="14" id="KW-1185">Reference proteome</keyword>
<reference evidence="13 14" key="1">
    <citation type="journal article" date="2019" name="Plant Biotechnol. J.">
        <title>The red bayberry genome and genetic basis of sex determination.</title>
        <authorList>
            <person name="Jia H.M."/>
            <person name="Jia H.J."/>
            <person name="Cai Q.L."/>
            <person name="Wang Y."/>
            <person name="Zhao H.B."/>
            <person name="Yang W.F."/>
            <person name="Wang G.Y."/>
            <person name="Li Y.H."/>
            <person name="Zhan D.L."/>
            <person name="Shen Y.T."/>
            <person name="Niu Q.F."/>
            <person name="Chang L."/>
            <person name="Qiu J."/>
            <person name="Zhao L."/>
            <person name="Xie H.B."/>
            <person name="Fu W.Y."/>
            <person name="Jin J."/>
            <person name="Li X.W."/>
            <person name="Jiao Y."/>
            <person name="Zhou C.C."/>
            <person name="Tu T."/>
            <person name="Chai C.Y."/>
            <person name="Gao J.L."/>
            <person name="Fan L.J."/>
            <person name="van de Weg E."/>
            <person name="Wang J.Y."/>
            <person name="Gao Z.S."/>
        </authorList>
    </citation>
    <scope>NUCLEOTIDE SEQUENCE [LARGE SCALE GENOMIC DNA]</scope>
    <source>
        <tissue evidence="13">Leaves</tissue>
    </source>
</reference>
<keyword evidence="6" id="KW-0654">Proteoglycan</keyword>
<dbReference type="PANTHER" id="PTHR32077:SF65">
    <property type="entry name" value="FASCICLIN-LIKE ARABINOGALACTAN PROTEIN 11"/>
    <property type="match status" value="1"/>
</dbReference>
<feature type="signal peptide" evidence="11">
    <location>
        <begin position="1"/>
        <end position="24"/>
    </location>
</feature>
<organism evidence="13 14">
    <name type="scientific">Morella rubra</name>
    <name type="common">Chinese bayberry</name>
    <dbReference type="NCBI Taxonomy" id="262757"/>
    <lineage>
        <taxon>Eukaryota</taxon>
        <taxon>Viridiplantae</taxon>
        <taxon>Streptophyta</taxon>
        <taxon>Embryophyta</taxon>
        <taxon>Tracheophyta</taxon>
        <taxon>Spermatophyta</taxon>
        <taxon>Magnoliopsida</taxon>
        <taxon>eudicotyledons</taxon>
        <taxon>Gunneridae</taxon>
        <taxon>Pentapetalae</taxon>
        <taxon>rosids</taxon>
        <taxon>fabids</taxon>
        <taxon>Fagales</taxon>
        <taxon>Myricaceae</taxon>
        <taxon>Morella</taxon>
    </lineage>
</organism>
<keyword evidence="3" id="KW-1003">Cell membrane</keyword>
<keyword evidence="5 11" id="KW-0732">Signal</keyword>
<feature type="chain" id="PRO_5025454827" evidence="11">
    <location>
        <begin position="25"/>
        <end position="523"/>
    </location>
</feature>
<feature type="domain" description="FAS1" evidence="12">
    <location>
        <begin position="306"/>
        <end position="450"/>
    </location>
</feature>
<accession>A0A6A1WM99</accession>
<sequence length="523" mass="53911">MTKQALFSVSLLLVLHCHCIAILGQPAQAPALPADAPVQAANAPAQSPVAPAGPGPTDVIKILKKVGGFTILIRLLKSTGTASQLRGQLKNSNIGFTLFAPNDVAFSNLKAGTLNSLSDEQKVRLIQFHVLPSFYSVSNLQTASNPVRTQAGDTNPGDYPLNLTTTGSQVNMSTGLVNASVIGTMYSDNQLAVYQVDKVLLPLDIFVAKPPVPAPAPAPTKPKAKKKTAGTPKPSTSTSTTSTVPTVVASAAPSPPQAPAQPANAPVQPANPPVQPANPPVQPASPPVQSANAPVQSATVPVQKGPLDVTKILAKAGGYLVFIRLLKSTGVAKQLFGQLNNSDIGFTIFAPTDAAFSNLKPGTINSLSDLQKTELVQFHILNTVVTLSNFQTLSNPVPTEAGDTTAGEFPLNVTTAGNQVNISTGLVNTTMGGTVYSDSQLAIYEVDKVLLPMDIFVPKAKVAAPTPTPSKPKKNAADDDQSLPGGAAAKVDASGGVSLSRHGGMTLVPFGVALAAFLFTKGT</sequence>
<dbReference type="Proteomes" id="UP000516437">
    <property type="component" value="Chromosome 1"/>
</dbReference>
<name>A0A6A1WM99_9ROSI</name>
<evidence type="ECO:0000259" key="12">
    <source>
        <dbReference type="PROSITE" id="PS50213"/>
    </source>
</evidence>
<evidence type="ECO:0000313" key="13">
    <source>
        <dbReference type="EMBL" id="KAB1226445.1"/>
    </source>
</evidence>
<feature type="region of interest" description="Disordered" evidence="10">
    <location>
        <begin position="463"/>
        <end position="489"/>
    </location>
</feature>
<dbReference type="PROSITE" id="PS50213">
    <property type="entry name" value="FAS1"/>
    <property type="match status" value="2"/>
</dbReference>
<dbReference type="InterPro" id="IPR000782">
    <property type="entry name" value="FAS1_domain"/>
</dbReference>